<evidence type="ECO:0000313" key="7">
    <source>
        <dbReference type="EMBL" id="MEF2965746.1"/>
    </source>
</evidence>
<evidence type="ECO:0000313" key="8">
    <source>
        <dbReference type="Proteomes" id="UP001306950"/>
    </source>
</evidence>
<sequence>MGLTIKTGRDINMANPYLPNWEYIPDGEPRVFGDRVYIYGSHDLAGSDRFCDYKLKVWSADIHRLDDWKCHGDAFHTRMDRDHESDTAWSDRELYAPDVVEKEGKYYLYAYIVGSKGCVAVSDRPEGPFELVSRYQVQDHEDPILADGQFVDPGVLVDDDGRVYIYCGYLGSYMAEINAANMYEILPGTFKKDILPTDEPFAFFEACSPRKVGDTYYLIYSPKIGSRLDYATSHSPTGPFEYRGTIIDNGLDYPGGNNHGSICEIDGQWYIFYHRMTNNTVMSRRGCVERIEILPDGSIPQVEMTSLGFEVSLSPYRPTPADAACMLKGGCFITERNVLDRAVVNIMNGSIIGYKYFDFGKDFSSSTMEFTAKIRGCGNKGTMRILIDDDAAGEEIGRCEIGADDGTVNTVVKCVTGVHTVYLVFEDGYSGYFGEFFKGRPICELESFVFHK</sequence>
<dbReference type="CDD" id="cd18620">
    <property type="entry name" value="GH43_XylA-like"/>
    <property type="match status" value="1"/>
</dbReference>
<dbReference type="EMBL" id="JAZHPZ010000003">
    <property type="protein sequence ID" value="MEF2965746.1"/>
    <property type="molecule type" value="Genomic_DNA"/>
</dbReference>
<accession>A0ABU7VRB6</accession>
<dbReference type="SUPFAM" id="SSF75005">
    <property type="entry name" value="Arabinanase/levansucrase/invertase"/>
    <property type="match status" value="1"/>
</dbReference>
<keyword evidence="2" id="KW-0624">Polysaccharide degradation</keyword>
<evidence type="ECO:0000256" key="1">
    <source>
        <dbReference type="ARBA" id="ARBA00009865"/>
    </source>
</evidence>
<name>A0ABU7VRB6_9BACL</name>
<dbReference type="InterPro" id="IPR006710">
    <property type="entry name" value="Glyco_hydro_43"/>
</dbReference>
<dbReference type="PANTHER" id="PTHR43772:SF2">
    <property type="entry name" value="PUTATIVE (AFU_ORTHOLOGUE AFUA_2G04480)-RELATED"/>
    <property type="match status" value="1"/>
</dbReference>
<dbReference type="CDD" id="cd04084">
    <property type="entry name" value="CBM6_xylanase-like"/>
    <property type="match status" value="1"/>
</dbReference>
<organism evidence="7 8">
    <name type="scientific">Paenibacillus haidiansis</name>
    <dbReference type="NCBI Taxonomy" id="1574488"/>
    <lineage>
        <taxon>Bacteria</taxon>
        <taxon>Bacillati</taxon>
        <taxon>Bacillota</taxon>
        <taxon>Bacilli</taxon>
        <taxon>Bacillales</taxon>
        <taxon>Paenibacillaceae</taxon>
        <taxon>Paenibacillus</taxon>
    </lineage>
</organism>
<comment type="similarity">
    <text evidence="1 6">Belongs to the glycosyl hydrolase 43 family.</text>
</comment>
<evidence type="ECO:0000256" key="5">
    <source>
        <dbReference type="ARBA" id="ARBA00023295"/>
    </source>
</evidence>
<keyword evidence="2" id="KW-0858">Xylan degradation</keyword>
<comment type="caution">
    <text evidence="7">The sequence shown here is derived from an EMBL/GenBank/DDBJ whole genome shotgun (WGS) entry which is preliminary data.</text>
</comment>
<dbReference type="InterPro" id="IPR052176">
    <property type="entry name" value="Glycosyl_Hydrlase_43_Enz"/>
</dbReference>
<keyword evidence="3 6" id="KW-0378">Hydrolase</keyword>
<evidence type="ECO:0000256" key="6">
    <source>
        <dbReference type="RuleBase" id="RU361187"/>
    </source>
</evidence>
<dbReference type="Gene3D" id="2.60.120.260">
    <property type="entry name" value="Galactose-binding domain-like"/>
    <property type="match status" value="1"/>
</dbReference>
<dbReference type="InterPro" id="IPR023296">
    <property type="entry name" value="Glyco_hydro_beta-prop_sf"/>
</dbReference>
<gene>
    <name evidence="7" type="ORF">V3851_07890</name>
</gene>
<keyword evidence="8" id="KW-1185">Reference proteome</keyword>
<dbReference type="Proteomes" id="UP001306950">
    <property type="component" value="Unassembled WGS sequence"/>
</dbReference>
<evidence type="ECO:0000256" key="3">
    <source>
        <dbReference type="ARBA" id="ARBA00022801"/>
    </source>
</evidence>
<dbReference type="Gene3D" id="2.115.10.20">
    <property type="entry name" value="Glycosyl hydrolase domain, family 43"/>
    <property type="match status" value="1"/>
</dbReference>
<protein>
    <submittedName>
        <fullName evidence="7">Family 43 glycosylhydrolase</fullName>
    </submittedName>
</protein>
<dbReference type="PANTHER" id="PTHR43772">
    <property type="entry name" value="ENDO-1,4-BETA-XYLANASE"/>
    <property type="match status" value="1"/>
</dbReference>
<proteinExistence type="inferred from homology"/>
<keyword evidence="4" id="KW-0119">Carbohydrate metabolism</keyword>
<dbReference type="Pfam" id="PF04616">
    <property type="entry name" value="Glyco_hydro_43"/>
    <property type="match status" value="1"/>
</dbReference>
<evidence type="ECO:0000256" key="2">
    <source>
        <dbReference type="ARBA" id="ARBA00022651"/>
    </source>
</evidence>
<evidence type="ECO:0000256" key="4">
    <source>
        <dbReference type="ARBA" id="ARBA00023277"/>
    </source>
</evidence>
<keyword evidence="5 6" id="KW-0326">Glycosidase</keyword>
<reference evidence="7 8" key="1">
    <citation type="submission" date="2024-02" db="EMBL/GenBank/DDBJ databases">
        <title>A nitrogen-fixing paenibacillus bacterium.</title>
        <authorList>
            <person name="Zhang W.L."/>
            <person name="Chen S.F."/>
        </authorList>
    </citation>
    <scope>NUCLEOTIDE SEQUENCE [LARGE SCALE GENOMIC DNA]</scope>
    <source>
        <strain evidence="7 8">M1</strain>
    </source>
</reference>
<dbReference type="RefSeq" id="WP_331845979.1">
    <property type="nucleotide sequence ID" value="NZ_JAZHPZ010000003.1"/>
</dbReference>